<accession>A0A291Q6S3</accession>
<organism evidence="1 2">
    <name type="scientific">Streptomyces formicae</name>
    <dbReference type="NCBI Taxonomy" id="1616117"/>
    <lineage>
        <taxon>Bacteria</taxon>
        <taxon>Bacillati</taxon>
        <taxon>Actinomycetota</taxon>
        <taxon>Actinomycetes</taxon>
        <taxon>Kitasatosporales</taxon>
        <taxon>Streptomycetaceae</taxon>
        <taxon>Streptomyces</taxon>
    </lineage>
</organism>
<dbReference type="InterPro" id="IPR008949">
    <property type="entry name" value="Isoprenoid_synthase_dom_sf"/>
</dbReference>
<reference evidence="1 2" key="1">
    <citation type="submission" date="2017-08" db="EMBL/GenBank/DDBJ databases">
        <title>Complete Genome Sequence of Streptomyces formicae KY5, the formicamycin producer.</title>
        <authorList>
            <person name="Holmes N.A."/>
            <person name="Devine R."/>
            <person name="Qin Z."/>
            <person name="Seipke R.F."/>
            <person name="Wilkinson B."/>
            <person name="Hutchings M.I."/>
        </authorList>
    </citation>
    <scope>NUCLEOTIDE SEQUENCE [LARGE SCALE GENOMIC DNA]</scope>
    <source>
        <strain evidence="1 2">KY5</strain>
    </source>
</reference>
<evidence type="ECO:0000313" key="1">
    <source>
        <dbReference type="EMBL" id="ATL27248.1"/>
    </source>
</evidence>
<dbReference type="RefSeq" id="WP_098242107.1">
    <property type="nucleotide sequence ID" value="NZ_CP022685.1"/>
</dbReference>
<dbReference type="KEGG" id="sfk:KY5_2230c"/>
<dbReference type="EMBL" id="CP022685">
    <property type="protein sequence ID" value="ATL27248.1"/>
    <property type="molecule type" value="Genomic_DNA"/>
</dbReference>
<evidence type="ECO:0008006" key="3">
    <source>
        <dbReference type="Google" id="ProtNLM"/>
    </source>
</evidence>
<dbReference type="AlphaFoldDB" id="A0A291Q6S3"/>
<name>A0A291Q6S3_9ACTN</name>
<keyword evidence="2" id="KW-1185">Reference proteome</keyword>
<evidence type="ECO:0000313" key="2">
    <source>
        <dbReference type="Proteomes" id="UP000221011"/>
    </source>
</evidence>
<dbReference type="Pfam" id="PF19086">
    <property type="entry name" value="Terpene_syn_C_2"/>
    <property type="match status" value="1"/>
</dbReference>
<gene>
    <name evidence="1" type="ORF">KY5_2230c</name>
</gene>
<sequence length="348" mass="37930">MLEMPLPFPGPGPRTTGDIPGTFHPLKPWLLSHLGKGRETYPAHPRTDQLESAVLTWAADLGMSKEHVRITAEATPGHLVGLFAPQAPWHVLFPLAKLQMILFWLNTVDLGGDQPVGRLMEPVRETLESGHAPSGGPDILRPIASLRDDIVAAGGAELVPGFTELLLGFLHEYTFRQAWESGEPLPSLDQYLKHRTRTAGIVLGMWVQRLQPGLVGPGERLPGPLLQLMKQGSLLVGLDNDLHSCHVAAESGERLSLIGVICQEYGIPVDMAFSCALTLNAAMRFENANTVESICADTSLPEAVRRHARAIYYWVDSVYTWSLETPRYGLGSTDAQELVSPSCLLGGE</sequence>
<protein>
    <recommendedName>
        <fullName evidence="3">Terpene synthase</fullName>
    </recommendedName>
</protein>
<dbReference type="Proteomes" id="UP000221011">
    <property type="component" value="Chromosome"/>
</dbReference>
<dbReference type="SUPFAM" id="SSF48576">
    <property type="entry name" value="Terpenoid synthases"/>
    <property type="match status" value="1"/>
</dbReference>
<dbReference type="Gene3D" id="1.10.600.10">
    <property type="entry name" value="Farnesyl Diphosphate Synthase"/>
    <property type="match status" value="1"/>
</dbReference>
<proteinExistence type="predicted"/>